<dbReference type="GO" id="GO:0009007">
    <property type="term" value="F:site-specific DNA-methyltransferase (adenine-specific) activity"/>
    <property type="evidence" value="ECO:0007669"/>
    <property type="project" value="UniProtKB-EC"/>
</dbReference>
<reference evidence="10 11" key="1">
    <citation type="journal article" date="2014" name="Antimicrob. Agents Chemother.">
        <title>Characterization of a P1-Like Bacteriophage Carrying an SHV-2 Extended-Spectrum ?-Lactamase from an Escherichia coli Strain.</title>
        <authorList>
            <person name="Billard-Pomares T."/>
            <person name="Fouteau S."/>
            <person name="Jacquet M.E."/>
            <person name="Roche D."/>
            <person name="Barbe V."/>
            <person name="Castellanos M."/>
            <person name="Bouet J.Y."/>
            <person name="Cruveiller S."/>
            <person name="Medigue C."/>
            <person name="Blanco J."/>
            <person name="Clermont O."/>
            <person name="Denamur E."/>
            <person name="Branger C."/>
        </authorList>
    </citation>
    <scope>NUCLEOTIDE SEQUENCE [LARGE SCALE GENOMIC DNA]</scope>
</reference>
<dbReference type="InterPro" id="IPR001525">
    <property type="entry name" value="C5_MeTfrase"/>
</dbReference>
<dbReference type="Proteomes" id="UP000246402">
    <property type="component" value="Segment"/>
</dbReference>
<dbReference type="PROSITE" id="PS50819">
    <property type="entry name" value="INTEIN_ENDONUCLEASE"/>
    <property type="match status" value="1"/>
</dbReference>
<dbReference type="Gene3D" id="3.10.28.10">
    <property type="entry name" value="Homing endonucleases"/>
    <property type="match status" value="1"/>
</dbReference>
<dbReference type="GO" id="GO:0009307">
    <property type="term" value="P:DNA restriction-modification system"/>
    <property type="evidence" value="ECO:0007669"/>
    <property type="project" value="InterPro"/>
</dbReference>
<dbReference type="Gene3D" id="3.90.120.30">
    <property type="match status" value="1"/>
</dbReference>
<dbReference type="SUPFAM" id="SSF55608">
    <property type="entry name" value="Homing endonucleases"/>
    <property type="match status" value="1"/>
</dbReference>
<evidence type="ECO:0000256" key="5">
    <source>
        <dbReference type="ARBA" id="ARBA00022691"/>
    </source>
</evidence>
<dbReference type="InterPro" id="IPR012327">
    <property type="entry name" value="MeTrfase_D12"/>
</dbReference>
<evidence type="ECO:0000256" key="1">
    <source>
        <dbReference type="ARBA" id="ARBA00006594"/>
    </source>
</evidence>
<dbReference type="KEGG" id="vg:40101830"/>
<accession>A0A077SL51</accession>
<dbReference type="InterPro" id="IPR002052">
    <property type="entry name" value="DNA_methylase_N6_adenine_CS"/>
</dbReference>
<dbReference type="NCBIfam" id="TIGR01443">
    <property type="entry name" value="intein_Cterm"/>
    <property type="match status" value="1"/>
</dbReference>
<comment type="similarity">
    <text evidence="1">Belongs to the N(4)/N(6)-methyltransferase family.</text>
</comment>
<dbReference type="PRINTS" id="PR00505">
    <property type="entry name" value="D12N6MTFRASE"/>
</dbReference>
<evidence type="ECO:0000256" key="4">
    <source>
        <dbReference type="ARBA" id="ARBA00022679"/>
    </source>
</evidence>
<dbReference type="PANTHER" id="PTHR30481:SF3">
    <property type="entry name" value="DNA ADENINE METHYLASE"/>
    <property type="match status" value="1"/>
</dbReference>
<dbReference type="GO" id="GO:0006298">
    <property type="term" value="P:mismatch repair"/>
    <property type="evidence" value="ECO:0007669"/>
    <property type="project" value="TreeGrafter"/>
</dbReference>
<dbReference type="GeneID" id="40101830"/>
<dbReference type="RefSeq" id="YP_009624921.1">
    <property type="nucleotide sequence ID" value="NC_042128.1"/>
</dbReference>
<dbReference type="SUPFAM" id="SSF53335">
    <property type="entry name" value="S-adenosyl-L-methionine-dependent methyltransferases"/>
    <property type="match status" value="3"/>
</dbReference>
<dbReference type="Pfam" id="PF00145">
    <property type="entry name" value="DNA_methylase"/>
    <property type="match status" value="3"/>
</dbReference>
<evidence type="ECO:0000256" key="6">
    <source>
        <dbReference type="ARBA" id="ARBA00022813"/>
    </source>
</evidence>
<evidence type="ECO:0000256" key="3">
    <source>
        <dbReference type="ARBA" id="ARBA00022603"/>
    </source>
</evidence>
<dbReference type="GO" id="GO:0016539">
    <property type="term" value="P:intein-mediated protein splicing"/>
    <property type="evidence" value="ECO:0007669"/>
    <property type="project" value="InterPro"/>
</dbReference>
<dbReference type="PRINTS" id="PR00379">
    <property type="entry name" value="INTEIN"/>
</dbReference>
<comment type="catalytic activity">
    <reaction evidence="8">
        <text>a 2'-deoxyadenosine in DNA + S-adenosyl-L-methionine = an N(6)-methyl-2'-deoxyadenosine in DNA + S-adenosyl-L-homocysteine + H(+)</text>
        <dbReference type="Rhea" id="RHEA:15197"/>
        <dbReference type="Rhea" id="RHEA-COMP:12418"/>
        <dbReference type="Rhea" id="RHEA-COMP:12419"/>
        <dbReference type="ChEBI" id="CHEBI:15378"/>
        <dbReference type="ChEBI" id="CHEBI:57856"/>
        <dbReference type="ChEBI" id="CHEBI:59789"/>
        <dbReference type="ChEBI" id="CHEBI:90615"/>
        <dbReference type="ChEBI" id="CHEBI:90616"/>
        <dbReference type="EC" id="2.1.1.72"/>
    </reaction>
</comment>
<evidence type="ECO:0000313" key="11">
    <source>
        <dbReference type="Proteomes" id="UP000246402"/>
    </source>
</evidence>
<keyword evidence="11" id="KW-1185">Reference proteome</keyword>
<dbReference type="GO" id="GO:1904047">
    <property type="term" value="F:S-adenosyl-L-methionine binding"/>
    <property type="evidence" value="ECO:0007669"/>
    <property type="project" value="TreeGrafter"/>
</dbReference>
<dbReference type="NCBIfam" id="TIGR00571">
    <property type="entry name" value="dam"/>
    <property type="match status" value="1"/>
</dbReference>
<dbReference type="REBASE" id="92151">
    <property type="entry name" value="M.Eco725ORF71P"/>
</dbReference>
<dbReference type="InterPro" id="IPR030934">
    <property type="entry name" value="Intein_C"/>
</dbReference>
<dbReference type="InterPro" id="IPR036844">
    <property type="entry name" value="Hint_dom_sf"/>
</dbReference>
<dbReference type="EC" id="2.1.1.72" evidence="2"/>
<dbReference type="Pfam" id="PF02086">
    <property type="entry name" value="MethyltransfD12"/>
    <property type="match status" value="1"/>
</dbReference>
<dbReference type="InterPro" id="IPR027434">
    <property type="entry name" value="Homing_endonucl"/>
</dbReference>
<dbReference type="PANTHER" id="PTHR30481">
    <property type="entry name" value="DNA ADENINE METHYLASE"/>
    <property type="match status" value="1"/>
</dbReference>
<name>A0A077SL51_9CAUD</name>
<feature type="domain" description="DOD-type homing endonuclease" evidence="9">
    <location>
        <begin position="207"/>
        <end position="337"/>
    </location>
</feature>
<dbReference type="InterPro" id="IPR029063">
    <property type="entry name" value="SAM-dependent_MTases_sf"/>
</dbReference>
<dbReference type="SUPFAM" id="SSF51294">
    <property type="entry name" value="Hedgehog/intein (Hint) domain"/>
    <property type="match status" value="1"/>
</dbReference>
<dbReference type="PROSITE" id="PS50818">
    <property type="entry name" value="INTEIN_C_TER"/>
    <property type="match status" value="1"/>
</dbReference>
<keyword evidence="4 10" id="KW-0808">Transferase</keyword>
<dbReference type="GO" id="GO:0032259">
    <property type="term" value="P:methylation"/>
    <property type="evidence" value="ECO:0007669"/>
    <property type="project" value="UniProtKB-KW"/>
</dbReference>
<dbReference type="Gene3D" id="1.10.1020.10">
    <property type="entry name" value="Adenine-specific Methyltransferase, Domain 2"/>
    <property type="match status" value="1"/>
</dbReference>
<keyword evidence="5" id="KW-0949">S-adenosyl-L-methionine</keyword>
<protein>
    <recommendedName>
        <fullName evidence="2">site-specific DNA-methyltransferase (adenine-specific)</fullName>
        <ecNumber evidence="2">2.1.1.72</ecNumber>
    </recommendedName>
</protein>
<dbReference type="SMART" id="SM00305">
    <property type="entry name" value="HintC"/>
    <property type="match status" value="1"/>
</dbReference>
<dbReference type="PROSITE" id="PS00092">
    <property type="entry name" value="N6_MTASE"/>
    <property type="match status" value="1"/>
</dbReference>
<dbReference type="GO" id="GO:0043565">
    <property type="term" value="F:sequence-specific DNA binding"/>
    <property type="evidence" value="ECO:0007669"/>
    <property type="project" value="TreeGrafter"/>
</dbReference>
<gene>
    <name evidence="10" type="primary">dmt</name>
    <name evidence="10" type="ORF">EC725RCS47_p0071</name>
</gene>
<dbReference type="InterPro" id="IPR023095">
    <property type="entry name" value="Ade_MeTrfase_dom_2"/>
</dbReference>
<organism evidence="10 11">
    <name type="scientific">Escherichia phage RCS47</name>
    <dbReference type="NCBI Taxonomy" id="1590550"/>
    <lineage>
        <taxon>Viruses</taxon>
        <taxon>Duplodnaviria</taxon>
        <taxon>Heunggongvirae</taxon>
        <taxon>Uroviricota</taxon>
        <taxon>Caudoviricetes</taxon>
        <taxon>Punavirus</taxon>
        <taxon>Punavirus RCS47</taxon>
    </lineage>
</organism>
<evidence type="ECO:0000313" key="10">
    <source>
        <dbReference type="EMBL" id="CDN90818.1"/>
    </source>
</evidence>
<keyword evidence="7" id="KW-0651">Protein splicing</keyword>
<dbReference type="Gene3D" id="2.170.16.10">
    <property type="entry name" value="Hedgehog/Intein (Hint) domain"/>
    <property type="match status" value="1"/>
</dbReference>
<keyword evidence="6" id="KW-0068">Autocatalytic cleavage</keyword>
<evidence type="ECO:0000256" key="2">
    <source>
        <dbReference type="ARBA" id="ARBA00011900"/>
    </source>
</evidence>
<dbReference type="EMBL" id="FO818745">
    <property type="protein sequence ID" value="CDN90818.1"/>
    <property type="molecule type" value="Genomic_DNA"/>
</dbReference>
<dbReference type="GO" id="GO:0004519">
    <property type="term" value="F:endonuclease activity"/>
    <property type="evidence" value="ECO:0007669"/>
    <property type="project" value="InterPro"/>
</dbReference>
<dbReference type="InterPro" id="IPR003586">
    <property type="entry name" value="Hint_dom_C"/>
</dbReference>
<dbReference type="InterPro" id="IPR004042">
    <property type="entry name" value="Intein_endonuc_central"/>
</dbReference>
<sequence>MKELCYGSVCSGIEAASIAWEPLGMRPAWFAEIEPFPSAVLALRWPHVANLGDMTKLAKKVLAGEIESPDVLVGGTPCFTAGHMVLCKNGYKPIEDVCPGDYVVSHLGRLQQVKRVGSKIANTGLLNAVGQPLGIRTTNDHPFLAVRWKAQNTRKNGTYFKRELLSEPEWRAACDMPGYQWCALTNFNIASPDICSRFLSEEQAMYLAGAYVGDGYIRRWRGKSKKAVVFGINCQKLRKFHCHIPENMFSVASEIRGSIKVTLNDTCYANWLNEHFGELSHAKRIPAWVMSHPLRHVFLQGYLDTDGTPSGKAGFRINSVSPALAWGVAGLSQTCGYVSSVSFIEVEPKKVIEDRVVNQRDYYQVTICPQKLSRKSRLAHGMLLRTVKEFKSVGLDTVYNIEVEGDHSYILNGAVVHNCQAFSIAGLRGGLDDERGALTLKYVELANAIDDKRAESFLKPTVIVWENVPGVLSSADNAFGCFLAGLAGEDAPFEPGDRPESGKSNAFWRWDGKTGCHAPKWPQCGCIYGPQRKVAWRILDAQYFGVAQRRRRVFVVASARTDLDPATVLFEFKGVRRNIAPSRKKKEIASAIIANGAAISGESLNPCLHADMPPGMKSTKAVNAFRMAAFGEYIDDETASTVKARDFKDATDLAVFSSTGAGFWSEGHGTLRAREQESHEHLVTLAFPERMSGTQHAATKNTSPSLMAKNPTAVCYEVRNAEVAVRRLTPVECERLQGFPDGHTLIPTEKRKKVNSDELAYLRNHYPDLSEEEAAMLAADGPRYKAIGNSMAIPVMRWIGDRITKSVCRQKEGSETKERKVKPAAEFERSIFKWAGGKFGVLEQIFRYLPEGKRLIEPFVGGGAVFMNAGYQENLLNDVNADLINFYKTLQREAHSLITLAHRFFQDYNTQEGYLAVRNAFNKQVYDDLHRAAAFLFLNRHCFNGLTRYNQAGEFNVGYGKYKTPYFPLQEMEAFLGAEGRSEFVCGDFAAVIEAAGEGDVIFCDPPYEPLPNTEGFTNYSGHDFKFEEQKRLVSLLTDAHRRGAKVLITNSGAPNIRELYHDSGFRVEPLFARRSVSCKGDTRGVAHDVLGILL</sequence>
<keyword evidence="3 10" id="KW-0489">Methyltransferase</keyword>
<evidence type="ECO:0000259" key="9">
    <source>
        <dbReference type="PROSITE" id="PS50819"/>
    </source>
</evidence>
<evidence type="ECO:0000256" key="8">
    <source>
        <dbReference type="ARBA" id="ARBA00047942"/>
    </source>
</evidence>
<dbReference type="InterPro" id="IPR006142">
    <property type="entry name" value="INTEIN"/>
</dbReference>
<evidence type="ECO:0000256" key="7">
    <source>
        <dbReference type="ARBA" id="ARBA00023000"/>
    </source>
</evidence>
<proteinExistence type="inferred from homology"/>
<dbReference type="Gene3D" id="3.40.50.150">
    <property type="entry name" value="Vaccinia Virus protein VP39"/>
    <property type="match status" value="3"/>
</dbReference>